<comment type="subcellular location">
    <subcellularLocation>
        <location evidence="2">Nucleus</location>
    </subcellularLocation>
</comment>
<protein>
    <recommendedName>
        <fullName evidence="8">DDE Tnp4 domain-containing protein</fullName>
    </recommendedName>
</protein>
<dbReference type="Proteomes" id="UP001159363">
    <property type="component" value="Chromosome 2"/>
</dbReference>
<evidence type="ECO:0000259" key="8">
    <source>
        <dbReference type="Pfam" id="PF13359"/>
    </source>
</evidence>
<comment type="caution">
    <text evidence="9">The sequence shown here is derived from an EMBL/GenBank/DDBJ whole genome shotgun (WGS) entry which is preliminary data.</text>
</comment>
<evidence type="ECO:0000256" key="7">
    <source>
        <dbReference type="ARBA" id="ARBA00023242"/>
    </source>
</evidence>
<reference evidence="9 10" key="1">
    <citation type="submission" date="2023-02" db="EMBL/GenBank/DDBJ databases">
        <title>LHISI_Scaffold_Assembly.</title>
        <authorList>
            <person name="Stuart O.P."/>
            <person name="Cleave R."/>
            <person name="Magrath M.J.L."/>
            <person name="Mikheyev A.S."/>
        </authorList>
    </citation>
    <scope>NUCLEOTIDE SEQUENCE [LARGE SCALE GENOMIC DNA]</scope>
    <source>
        <strain evidence="9">Daus_M_001</strain>
        <tissue evidence="9">Leg muscle</tissue>
    </source>
</reference>
<dbReference type="InterPro" id="IPR045249">
    <property type="entry name" value="HARBI1-like"/>
</dbReference>
<evidence type="ECO:0000256" key="6">
    <source>
        <dbReference type="ARBA" id="ARBA00022801"/>
    </source>
</evidence>
<evidence type="ECO:0000313" key="9">
    <source>
        <dbReference type="EMBL" id="KAJ8892335.1"/>
    </source>
</evidence>
<evidence type="ECO:0000313" key="10">
    <source>
        <dbReference type="Proteomes" id="UP001159363"/>
    </source>
</evidence>
<keyword evidence="4" id="KW-0540">Nuclease</keyword>
<feature type="domain" description="DDE Tnp4" evidence="8">
    <location>
        <begin position="221"/>
        <end position="375"/>
    </location>
</feature>
<keyword evidence="5" id="KW-0479">Metal-binding</keyword>
<evidence type="ECO:0000256" key="1">
    <source>
        <dbReference type="ARBA" id="ARBA00001968"/>
    </source>
</evidence>
<dbReference type="Pfam" id="PF13359">
    <property type="entry name" value="DDE_Tnp_4"/>
    <property type="match status" value="1"/>
</dbReference>
<keyword evidence="6" id="KW-0378">Hydrolase</keyword>
<comment type="similarity">
    <text evidence="3">Belongs to the HARBI1 family.</text>
</comment>
<keyword evidence="7" id="KW-0539">Nucleus</keyword>
<evidence type="ECO:0000256" key="3">
    <source>
        <dbReference type="ARBA" id="ARBA00006958"/>
    </source>
</evidence>
<gene>
    <name evidence="9" type="ORF">PR048_004915</name>
</gene>
<accession>A0ABQ9I6R5</accession>
<dbReference type="PANTHER" id="PTHR22930">
    <property type="match status" value="1"/>
</dbReference>
<dbReference type="InterPro" id="IPR027806">
    <property type="entry name" value="HARBI1_dom"/>
</dbReference>
<proteinExistence type="inferred from homology"/>
<dbReference type="PANTHER" id="PTHR22930:SF269">
    <property type="entry name" value="NUCLEASE HARBI1-LIKE PROTEIN"/>
    <property type="match status" value="1"/>
</dbReference>
<organism evidence="9 10">
    <name type="scientific">Dryococelus australis</name>
    <dbReference type="NCBI Taxonomy" id="614101"/>
    <lineage>
        <taxon>Eukaryota</taxon>
        <taxon>Metazoa</taxon>
        <taxon>Ecdysozoa</taxon>
        <taxon>Arthropoda</taxon>
        <taxon>Hexapoda</taxon>
        <taxon>Insecta</taxon>
        <taxon>Pterygota</taxon>
        <taxon>Neoptera</taxon>
        <taxon>Polyneoptera</taxon>
        <taxon>Phasmatodea</taxon>
        <taxon>Verophasmatodea</taxon>
        <taxon>Anareolatae</taxon>
        <taxon>Phasmatidae</taxon>
        <taxon>Eurycanthinae</taxon>
        <taxon>Dryococelus</taxon>
    </lineage>
</organism>
<evidence type="ECO:0000256" key="5">
    <source>
        <dbReference type="ARBA" id="ARBA00022723"/>
    </source>
</evidence>
<evidence type="ECO:0000256" key="4">
    <source>
        <dbReference type="ARBA" id="ARBA00022722"/>
    </source>
</evidence>
<evidence type="ECO:0000256" key="2">
    <source>
        <dbReference type="ARBA" id="ARBA00004123"/>
    </source>
</evidence>
<name>A0ABQ9I6R5_9NEOP</name>
<dbReference type="EMBL" id="JARBHB010000002">
    <property type="protein sequence ID" value="KAJ8892335.1"/>
    <property type="molecule type" value="Genomic_DNA"/>
</dbReference>
<keyword evidence="10" id="KW-1185">Reference proteome</keyword>
<comment type="cofactor">
    <cofactor evidence="1">
        <name>a divalent metal cation</name>
        <dbReference type="ChEBI" id="CHEBI:60240"/>
    </cofactor>
</comment>
<sequence length="476" mass="54116">MATFYVHVKVYRDVSYVKREVVIRHKASRTCGEEHKPVILREPHMMNLSSVLSFDSYEARKSDECKVVCWLALELLAGLASPRFTHLLSITHRDKHPSHSSRQDVVCGECCACSSCPRNFVEKTGTPEVLDCETGTNHRAAVPVKEKLAVTLRFLASGDSYTSLGYLFKMSKSTISLCQKNILYMDITMLFFRLPSTTEECEHHADEYNHQWNFPHCIGIMDGKHVMLQAPINTDSDYFNYKGFFFSIVLLAVLDTNYCFMCVSVGCQGRLSDGGVFDHKTLTNSCLPCKNFPVPYILLANYSLPLRPSIMKPFPRAHDKGSNERIYNYRHCRARRMVEDVFLTVQVVSRGLRKPLLLEPENDERVVKTCVHLYNFLHCSQSQSASYAPLETFDFQDIATKTLVPGQWRVDGMPTGTMLRLKGVPKKPSTLAKEIREEFSGYFTSTEGGECGQDKRRMRDACAECERSSARPTTPR</sequence>